<organism evidence="2">
    <name type="scientific">bioreactor metagenome</name>
    <dbReference type="NCBI Taxonomy" id="1076179"/>
    <lineage>
        <taxon>unclassified sequences</taxon>
        <taxon>metagenomes</taxon>
        <taxon>ecological metagenomes</taxon>
    </lineage>
</organism>
<feature type="domain" description="DNA primase/nucleoside triphosphatase C-terminal" evidence="1">
    <location>
        <begin position="4"/>
        <end position="50"/>
    </location>
</feature>
<name>A0A645G949_9ZZZZ</name>
<accession>A0A645G949</accession>
<evidence type="ECO:0000259" key="1">
    <source>
        <dbReference type="Pfam" id="PF03288"/>
    </source>
</evidence>
<gene>
    <name evidence="2" type="ORF">SDC9_169885</name>
</gene>
<dbReference type="SUPFAM" id="SSF46785">
    <property type="entry name" value="Winged helix' DNA-binding domain"/>
    <property type="match status" value="1"/>
</dbReference>
<comment type="caution">
    <text evidence="2">The sequence shown here is derived from an EMBL/GenBank/DDBJ whole genome shotgun (WGS) entry which is preliminary data.</text>
</comment>
<proteinExistence type="predicted"/>
<reference evidence="2" key="1">
    <citation type="submission" date="2019-08" db="EMBL/GenBank/DDBJ databases">
        <authorList>
            <person name="Kucharzyk K."/>
            <person name="Murdoch R.W."/>
            <person name="Higgins S."/>
            <person name="Loffler F."/>
        </authorList>
    </citation>
    <scope>NUCLEOTIDE SEQUENCE</scope>
</reference>
<evidence type="ECO:0000313" key="2">
    <source>
        <dbReference type="EMBL" id="MPN22502.1"/>
    </source>
</evidence>
<dbReference type="InterPro" id="IPR004968">
    <property type="entry name" value="DNA_primase/NTPase_C"/>
</dbReference>
<dbReference type="EMBL" id="VSSQ01070743">
    <property type="protein sequence ID" value="MPN22502.1"/>
    <property type="molecule type" value="Genomic_DNA"/>
</dbReference>
<dbReference type="Pfam" id="PF03288">
    <property type="entry name" value="Pox_D5"/>
    <property type="match status" value="1"/>
</dbReference>
<dbReference type="AlphaFoldDB" id="A0A645G949"/>
<protein>
    <recommendedName>
        <fullName evidence="1">DNA primase/nucleoside triphosphatase C-terminal domain-containing protein</fullName>
    </recommendedName>
</protein>
<sequence>MGLFVEEHLIPEADNEERTSEVYNAYRGWCHENGYYTENSRNFNQALRTIGQVERRRPRHGGGMTTLLLGYRLNYPEFL</sequence>
<dbReference type="InterPro" id="IPR036390">
    <property type="entry name" value="WH_DNA-bd_sf"/>
</dbReference>